<protein>
    <submittedName>
        <fullName evidence="3">Fic family protein</fullName>
    </submittedName>
</protein>
<dbReference type="PROSITE" id="PS51459">
    <property type="entry name" value="FIDO"/>
    <property type="match status" value="1"/>
</dbReference>
<evidence type="ECO:0000313" key="3">
    <source>
        <dbReference type="EMBL" id="NIH56713.1"/>
    </source>
</evidence>
<dbReference type="InterPro" id="IPR003812">
    <property type="entry name" value="Fido"/>
</dbReference>
<sequence>MDQERGGYYSEFVVGRETYPWDCEPDHSASRRQRLSARGPYQAVVPAVIAGVTIQIDAGLQAEAEDAVREITRFDAEVTAVAEHRVGHESNEVVAELAPLASVLLRTESASSSEIEGVTAGARALAMAAIDAQTGSNARLVTANVAAMKRAVELADGISVAAILAAHEALLDRHAYATPGKLRDQQVWIGSNALSPHTASFVPPHHTRVPAALDDLIAFLHRVDLPVLVQVAIAHAQFETIHPFNDGNGRVGRTLIHAMLRRSGAARTLTIPVSAGLLTDTSGYFRALADYREGYVETIVRQFVNASFRSISNGRQLVDELEEVYEGWNEQLPSRRGSAARRLLPHLLNQPAVNIAHVEAVTGVALSAAQRAVEQLEEAGILRRAGGGRRNRVWIAQDVVDALDSFAERVGRRDLGTHSGTAAASAEIPARQRSSTGGG</sequence>
<organism evidence="3 4">
    <name type="scientific">Brooklawnia cerclae</name>
    <dbReference type="NCBI Taxonomy" id="349934"/>
    <lineage>
        <taxon>Bacteria</taxon>
        <taxon>Bacillati</taxon>
        <taxon>Actinomycetota</taxon>
        <taxon>Actinomycetes</taxon>
        <taxon>Propionibacteriales</taxon>
        <taxon>Propionibacteriaceae</taxon>
        <taxon>Brooklawnia</taxon>
    </lineage>
</organism>
<feature type="region of interest" description="Disordered" evidence="1">
    <location>
        <begin position="417"/>
        <end position="439"/>
    </location>
</feature>
<name>A0ABX0SE95_9ACTN</name>
<dbReference type="RefSeq" id="WP_167165854.1">
    <property type="nucleotide sequence ID" value="NZ_BAAAOO010000015.1"/>
</dbReference>
<dbReference type="PANTHER" id="PTHR13504:SF38">
    <property type="entry name" value="FIDO DOMAIN-CONTAINING PROTEIN"/>
    <property type="match status" value="1"/>
</dbReference>
<evidence type="ECO:0000259" key="2">
    <source>
        <dbReference type="PROSITE" id="PS51459"/>
    </source>
</evidence>
<keyword evidence="4" id="KW-1185">Reference proteome</keyword>
<dbReference type="Gene3D" id="1.10.10.10">
    <property type="entry name" value="Winged helix-like DNA-binding domain superfamily/Winged helix DNA-binding domain"/>
    <property type="match status" value="1"/>
</dbReference>
<reference evidence="3 4" key="1">
    <citation type="submission" date="2020-02" db="EMBL/GenBank/DDBJ databases">
        <title>Sequencing the genomes of 1000 actinobacteria strains.</title>
        <authorList>
            <person name="Klenk H.-P."/>
        </authorList>
    </citation>
    <scope>NUCLEOTIDE SEQUENCE [LARGE SCALE GENOMIC DNA]</scope>
    <source>
        <strain evidence="3 4">DSM 19609</strain>
    </source>
</reference>
<dbReference type="InterPro" id="IPR036597">
    <property type="entry name" value="Fido-like_dom_sf"/>
</dbReference>
<dbReference type="EMBL" id="JAAMOZ010000001">
    <property type="protein sequence ID" value="NIH56713.1"/>
    <property type="molecule type" value="Genomic_DNA"/>
</dbReference>
<accession>A0ABX0SE95</accession>
<evidence type="ECO:0000313" key="4">
    <source>
        <dbReference type="Proteomes" id="UP000749311"/>
    </source>
</evidence>
<dbReference type="Proteomes" id="UP000749311">
    <property type="component" value="Unassembled WGS sequence"/>
</dbReference>
<feature type="domain" description="Fido" evidence="2">
    <location>
        <begin position="158"/>
        <end position="306"/>
    </location>
</feature>
<dbReference type="PANTHER" id="PTHR13504">
    <property type="entry name" value="FIDO DOMAIN-CONTAINING PROTEIN DDB_G0283145"/>
    <property type="match status" value="1"/>
</dbReference>
<dbReference type="Gene3D" id="1.10.3290.10">
    <property type="entry name" value="Fido-like domain"/>
    <property type="match status" value="1"/>
</dbReference>
<dbReference type="InterPro" id="IPR036390">
    <property type="entry name" value="WH_DNA-bd_sf"/>
</dbReference>
<dbReference type="Pfam" id="PF02661">
    <property type="entry name" value="Fic"/>
    <property type="match status" value="1"/>
</dbReference>
<dbReference type="SUPFAM" id="SSF46785">
    <property type="entry name" value="Winged helix' DNA-binding domain"/>
    <property type="match status" value="1"/>
</dbReference>
<proteinExistence type="predicted"/>
<dbReference type="InterPro" id="IPR040198">
    <property type="entry name" value="Fido_containing"/>
</dbReference>
<comment type="caution">
    <text evidence="3">The sequence shown here is derived from an EMBL/GenBank/DDBJ whole genome shotgun (WGS) entry which is preliminary data.</text>
</comment>
<dbReference type="SUPFAM" id="SSF140931">
    <property type="entry name" value="Fic-like"/>
    <property type="match status" value="1"/>
</dbReference>
<dbReference type="InterPro" id="IPR036388">
    <property type="entry name" value="WH-like_DNA-bd_sf"/>
</dbReference>
<gene>
    <name evidence="3" type="ORF">FB473_001358</name>
</gene>
<evidence type="ECO:0000256" key="1">
    <source>
        <dbReference type="SAM" id="MobiDB-lite"/>
    </source>
</evidence>